<sequence length="402" mass="45212">MFPGAGSCGLGVLSYRILHGGLPRGTLLTQGVIEPGAMAVSAFNPPLQLGRVVSQESSSSGSPSSPELQPLHSARHPEQRREYEERHSASLAREVMEKNGPRRRVRSIPPYPLLDRDLVLQRIAEDRRMQHDKKKIATSERLESREHPAIRTTAHDHCTLTIVRCDVMIVVSPPRWYASFQVNVCGCWWCSAACRRCRTRRVSSVSDVVCVRCACRPVSVCGCRWQVTRGCKLCTIMSLLRRYVAPVVPSIDPPAPVLVEGELEYIVEKILDSRVSRRKLQYLVKWKGYGQEDNSWVFASDVHAADLVRAFHVAHPGRPGGSGPGRFAVVNGTINSAVYQEILKENVRPSVRDFKLKRTCIMQQDNDPKHTSKSTCEWLKKNKMKTLEWPSQSPDLNLIEML</sequence>
<feature type="compositionally biased region" description="Low complexity" evidence="3">
    <location>
        <begin position="54"/>
        <end position="71"/>
    </location>
</feature>
<keyword evidence="2" id="KW-0539">Nucleus</keyword>
<feature type="domain" description="Chromo" evidence="4">
    <location>
        <begin position="265"/>
        <end position="312"/>
    </location>
</feature>
<dbReference type="Proteomes" id="UP001176940">
    <property type="component" value="Unassembled WGS sequence"/>
</dbReference>
<dbReference type="InterPro" id="IPR051219">
    <property type="entry name" value="Heterochromatin_chromo-domain"/>
</dbReference>
<evidence type="ECO:0000313" key="5">
    <source>
        <dbReference type="EMBL" id="CAJ0958446.1"/>
    </source>
</evidence>
<dbReference type="EMBL" id="CAUEEQ010045758">
    <property type="protein sequence ID" value="CAJ0958446.1"/>
    <property type="molecule type" value="Genomic_DNA"/>
</dbReference>
<dbReference type="InterPro" id="IPR016197">
    <property type="entry name" value="Chromo-like_dom_sf"/>
</dbReference>
<proteinExistence type="predicted"/>
<dbReference type="Gene3D" id="2.40.50.40">
    <property type="match status" value="1"/>
</dbReference>
<dbReference type="Gene3D" id="3.30.420.10">
    <property type="entry name" value="Ribonuclease H-like superfamily/Ribonuclease H"/>
    <property type="match status" value="1"/>
</dbReference>
<dbReference type="InterPro" id="IPR023780">
    <property type="entry name" value="Chromo_domain"/>
</dbReference>
<evidence type="ECO:0000256" key="3">
    <source>
        <dbReference type="SAM" id="MobiDB-lite"/>
    </source>
</evidence>
<evidence type="ECO:0000313" key="6">
    <source>
        <dbReference type="Proteomes" id="UP001176940"/>
    </source>
</evidence>
<feature type="region of interest" description="Disordered" evidence="3">
    <location>
        <begin position="52"/>
        <end position="88"/>
    </location>
</feature>
<reference evidence="5" key="1">
    <citation type="submission" date="2023-07" db="EMBL/GenBank/DDBJ databases">
        <authorList>
            <person name="Stuckert A."/>
        </authorList>
    </citation>
    <scope>NUCLEOTIDE SEQUENCE</scope>
</reference>
<dbReference type="InterPro" id="IPR036397">
    <property type="entry name" value="RNaseH_sf"/>
</dbReference>
<evidence type="ECO:0000256" key="2">
    <source>
        <dbReference type="ARBA" id="ARBA00023242"/>
    </source>
</evidence>
<dbReference type="Pfam" id="PF00385">
    <property type="entry name" value="Chromo"/>
    <property type="match status" value="1"/>
</dbReference>
<name>A0ABN9M466_9NEOB</name>
<gene>
    <name evidence="5" type="ORF">RIMI_LOCUS16405925</name>
</gene>
<accession>A0ABN9M466</accession>
<keyword evidence="6" id="KW-1185">Reference proteome</keyword>
<comment type="subcellular location">
    <subcellularLocation>
        <location evidence="1">Nucleus</location>
    </subcellularLocation>
</comment>
<evidence type="ECO:0000256" key="1">
    <source>
        <dbReference type="ARBA" id="ARBA00004123"/>
    </source>
</evidence>
<dbReference type="CDD" id="cd00024">
    <property type="entry name" value="CD_CSD"/>
    <property type="match status" value="1"/>
</dbReference>
<evidence type="ECO:0000259" key="4">
    <source>
        <dbReference type="PROSITE" id="PS50013"/>
    </source>
</evidence>
<protein>
    <recommendedName>
        <fullName evidence="4">Chromo domain-containing protein</fullName>
    </recommendedName>
</protein>
<dbReference type="SMART" id="SM00298">
    <property type="entry name" value="CHROMO"/>
    <property type="match status" value="1"/>
</dbReference>
<organism evidence="5 6">
    <name type="scientific">Ranitomeya imitator</name>
    <name type="common">mimic poison frog</name>
    <dbReference type="NCBI Taxonomy" id="111125"/>
    <lineage>
        <taxon>Eukaryota</taxon>
        <taxon>Metazoa</taxon>
        <taxon>Chordata</taxon>
        <taxon>Craniata</taxon>
        <taxon>Vertebrata</taxon>
        <taxon>Euteleostomi</taxon>
        <taxon>Amphibia</taxon>
        <taxon>Batrachia</taxon>
        <taxon>Anura</taxon>
        <taxon>Neobatrachia</taxon>
        <taxon>Hyloidea</taxon>
        <taxon>Dendrobatidae</taxon>
        <taxon>Dendrobatinae</taxon>
        <taxon>Ranitomeya</taxon>
    </lineage>
</organism>
<comment type="caution">
    <text evidence="5">The sequence shown here is derived from an EMBL/GenBank/DDBJ whole genome shotgun (WGS) entry which is preliminary data.</text>
</comment>
<dbReference type="SUPFAM" id="SSF54160">
    <property type="entry name" value="Chromo domain-like"/>
    <property type="match status" value="1"/>
</dbReference>
<feature type="compositionally biased region" description="Basic and acidic residues" evidence="3">
    <location>
        <begin position="75"/>
        <end position="88"/>
    </location>
</feature>
<dbReference type="InterPro" id="IPR000953">
    <property type="entry name" value="Chromo/chromo_shadow_dom"/>
</dbReference>
<dbReference type="PANTHER" id="PTHR22812">
    <property type="entry name" value="CHROMOBOX PROTEIN"/>
    <property type="match status" value="1"/>
</dbReference>
<dbReference type="PROSITE" id="PS50013">
    <property type="entry name" value="CHROMO_2"/>
    <property type="match status" value="1"/>
</dbReference>